<dbReference type="InterPro" id="IPR036259">
    <property type="entry name" value="MFS_trans_sf"/>
</dbReference>
<feature type="transmembrane region" description="Helical" evidence="1">
    <location>
        <begin position="119"/>
        <end position="142"/>
    </location>
</feature>
<organism evidence="2 3">
    <name type="scientific">Sorghum bicolor</name>
    <name type="common">Sorghum</name>
    <name type="synonym">Sorghum vulgare</name>
    <dbReference type="NCBI Taxonomy" id="4558"/>
    <lineage>
        <taxon>Eukaryota</taxon>
        <taxon>Viridiplantae</taxon>
        <taxon>Streptophyta</taxon>
        <taxon>Embryophyta</taxon>
        <taxon>Tracheophyta</taxon>
        <taxon>Spermatophyta</taxon>
        <taxon>Magnoliopsida</taxon>
        <taxon>Liliopsida</taxon>
        <taxon>Poales</taxon>
        <taxon>Poaceae</taxon>
        <taxon>PACMAD clade</taxon>
        <taxon>Panicoideae</taxon>
        <taxon>Andropogonodae</taxon>
        <taxon>Andropogoneae</taxon>
        <taxon>Sorghinae</taxon>
        <taxon>Sorghum</taxon>
    </lineage>
</organism>
<evidence type="ECO:0000256" key="1">
    <source>
        <dbReference type="SAM" id="Phobius"/>
    </source>
</evidence>
<feature type="transmembrane region" description="Helical" evidence="1">
    <location>
        <begin position="148"/>
        <end position="174"/>
    </location>
</feature>
<keyword evidence="1" id="KW-0812">Transmembrane</keyword>
<dbReference type="Proteomes" id="UP000807115">
    <property type="component" value="Chromosome 3"/>
</dbReference>
<protein>
    <submittedName>
        <fullName evidence="2">Uncharacterized protein</fullName>
    </submittedName>
</protein>
<proteinExistence type="predicted"/>
<feature type="transmembrane region" description="Helical" evidence="1">
    <location>
        <begin position="32"/>
        <end position="56"/>
    </location>
</feature>
<dbReference type="AlphaFoldDB" id="A0A921RB28"/>
<feature type="transmembrane region" description="Helical" evidence="1">
    <location>
        <begin position="84"/>
        <end position="107"/>
    </location>
</feature>
<dbReference type="EMBL" id="CM027682">
    <property type="protein sequence ID" value="KAG0536479.1"/>
    <property type="molecule type" value="Genomic_DNA"/>
</dbReference>
<dbReference type="SUPFAM" id="SSF103473">
    <property type="entry name" value="MFS general substrate transporter"/>
    <property type="match status" value="1"/>
</dbReference>
<accession>A0A921RB28</accession>
<reference evidence="2" key="2">
    <citation type="submission" date="2020-10" db="EMBL/GenBank/DDBJ databases">
        <authorList>
            <person name="Cooper E.A."/>
            <person name="Brenton Z.W."/>
            <person name="Flinn B.S."/>
            <person name="Jenkins J."/>
            <person name="Shu S."/>
            <person name="Flowers D."/>
            <person name="Luo F."/>
            <person name="Wang Y."/>
            <person name="Xia P."/>
            <person name="Barry K."/>
            <person name="Daum C."/>
            <person name="Lipzen A."/>
            <person name="Yoshinaga Y."/>
            <person name="Schmutz J."/>
            <person name="Saski C."/>
            <person name="Vermerris W."/>
            <person name="Kresovich S."/>
        </authorList>
    </citation>
    <scope>NUCLEOTIDE SEQUENCE</scope>
</reference>
<evidence type="ECO:0000313" key="2">
    <source>
        <dbReference type="EMBL" id="KAG0536479.1"/>
    </source>
</evidence>
<keyword evidence="1" id="KW-0472">Membrane</keyword>
<keyword evidence="1" id="KW-1133">Transmembrane helix</keyword>
<reference evidence="2" key="1">
    <citation type="journal article" date="2019" name="BMC Genomics">
        <title>A new reference genome for Sorghum bicolor reveals high levels of sequence similarity between sweet and grain genotypes: implications for the genetics of sugar metabolism.</title>
        <authorList>
            <person name="Cooper E.A."/>
            <person name="Brenton Z.W."/>
            <person name="Flinn B.S."/>
            <person name="Jenkins J."/>
            <person name="Shu S."/>
            <person name="Flowers D."/>
            <person name="Luo F."/>
            <person name="Wang Y."/>
            <person name="Xia P."/>
            <person name="Barry K."/>
            <person name="Daum C."/>
            <person name="Lipzen A."/>
            <person name="Yoshinaga Y."/>
            <person name="Schmutz J."/>
            <person name="Saski C."/>
            <person name="Vermerris W."/>
            <person name="Kresovich S."/>
        </authorList>
    </citation>
    <scope>NUCLEOTIDE SEQUENCE</scope>
</reference>
<evidence type="ECO:0000313" key="3">
    <source>
        <dbReference type="Proteomes" id="UP000807115"/>
    </source>
</evidence>
<gene>
    <name evidence="2" type="ORF">BDA96_03G067300</name>
</gene>
<comment type="caution">
    <text evidence="2">The sequence shown here is derived from an EMBL/GenBank/DDBJ whole genome shotgun (WGS) entry which is preliminary data.</text>
</comment>
<name>A0A921RB28_SORBI</name>
<sequence>MEKEEEEEEQKKMMKHVLADPPPFLPAGVRHVVIWALFNAGCFAFSIAYVLVVTSISQLPSWLLPPRTGPEPEEMTDGAVDAAVVAWVLWCVCVVSQAAAGALAALLELPRHRRLVLAYAALVATAAGHCLWAGLHFLFVVAGNPGGLSFWTGVNTAAIFISGVVDIICFRGLILGGGEEKE</sequence>